<dbReference type="EMBL" id="WJQU01000001">
    <property type="protein sequence ID" value="KAJ6649295.1"/>
    <property type="molecule type" value="Genomic_DNA"/>
</dbReference>
<sequence length="776" mass="90121">MMSAFKKFNRSFLQHLPNRGELLSELSCFLKWNPEQFVIGNTAKDLHTVEFFRHLNEILKIDETNHDFLWAVFQVIQIAIKNDATRRYLINTMRIIAGVANFAAKASAYLIEEKQTQVMELLENITVDINISIEEPFLTGLIEYLVASIKSLDTPKNIKTLQLYILTNLCFKNEIAVACLSRATDSKTLLLHFKENQVLFCKMAVALVRFDYTMFEFELLTSLKCVFQVNYFVGLIRSRDHGLLKHIMELLNVGLQRDEHSKLTMKQFDFRESVEEALTFYENSRDEFDLSDLKNFKVTNLFMGIINSILAVENTSLQSNVQRILKHAIENASSLQVPPEAIRSIRILIAKENGLESTDLIPLIARLIENIAVHHNNLSVASEIYQLLTTFYTIYPKEFNQLPKDVTSNSIDTEKWSFQLTDYNLPMQIYRLQWLLVFSDDDDALHSKLSNVMNNKDVHQIFANGLRNSNEEIFALTMTLPRFKHFPLQSVSKVPTINLAKPIQCSAHCQTSINNVVPCFSIPLEKRVNKAVDEAMLKMKDENSYLGSSDHIQLLQYQNIFDGSKKKLLQLQLQASSDMITHQINEIGSLELINRIQQSKVRELESENENLVKSETQLRAGYCSLANKFDDSTTKYNELQTKYEELRKERKRLLETKKQLEEIIKDKTASNEKFLQEKEQLKAKHLEELKIYSAKRDEMKANYEKEKLEQISRHAKEMEQTQRRITEKDNQIEKLSKEIGEKSEILQKKEKLLDETTETLKKYKEKADMIKNLYAM</sequence>
<organism evidence="2 3">
    <name type="scientific">Pseudolycoriella hygida</name>
    <dbReference type="NCBI Taxonomy" id="35572"/>
    <lineage>
        <taxon>Eukaryota</taxon>
        <taxon>Metazoa</taxon>
        <taxon>Ecdysozoa</taxon>
        <taxon>Arthropoda</taxon>
        <taxon>Hexapoda</taxon>
        <taxon>Insecta</taxon>
        <taxon>Pterygota</taxon>
        <taxon>Neoptera</taxon>
        <taxon>Endopterygota</taxon>
        <taxon>Diptera</taxon>
        <taxon>Nematocera</taxon>
        <taxon>Sciaroidea</taxon>
        <taxon>Sciaridae</taxon>
        <taxon>Pseudolycoriella</taxon>
    </lineage>
</organism>
<dbReference type="OrthoDB" id="73401at2759"/>
<feature type="coiled-coil region" evidence="1">
    <location>
        <begin position="594"/>
        <end position="773"/>
    </location>
</feature>
<evidence type="ECO:0000256" key="1">
    <source>
        <dbReference type="SAM" id="Coils"/>
    </source>
</evidence>
<dbReference type="PANTHER" id="PTHR23161:SF2">
    <property type="entry name" value="PROTEIN CIP2A"/>
    <property type="match status" value="1"/>
</dbReference>
<dbReference type="InterPro" id="IPR042510">
    <property type="entry name" value="CIP2A"/>
</dbReference>
<evidence type="ECO:0000313" key="3">
    <source>
        <dbReference type="Proteomes" id="UP001151699"/>
    </source>
</evidence>
<dbReference type="Gene3D" id="1.20.5.1000">
    <property type="entry name" value="arf6 gtpase in complex with a specific effector, jip4"/>
    <property type="match status" value="1"/>
</dbReference>
<name>A0A9Q0SA44_9DIPT</name>
<dbReference type="AlphaFoldDB" id="A0A9Q0SA44"/>
<protein>
    <recommendedName>
        <fullName evidence="4">Protein CIP2A</fullName>
    </recommendedName>
</protein>
<proteinExistence type="predicted"/>
<keyword evidence="1" id="KW-0175">Coiled coil</keyword>
<gene>
    <name evidence="2" type="ORF">Bhyg_04529</name>
</gene>
<dbReference type="Proteomes" id="UP001151699">
    <property type="component" value="Chromosome A"/>
</dbReference>
<evidence type="ECO:0000313" key="2">
    <source>
        <dbReference type="EMBL" id="KAJ6649295.1"/>
    </source>
</evidence>
<evidence type="ECO:0008006" key="4">
    <source>
        <dbReference type="Google" id="ProtNLM"/>
    </source>
</evidence>
<keyword evidence="3" id="KW-1185">Reference proteome</keyword>
<comment type="caution">
    <text evidence="2">The sequence shown here is derived from an EMBL/GenBank/DDBJ whole genome shotgun (WGS) entry which is preliminary data.</text>
</comment>
<accession>A0A9Q0SA44</accession>
<reference evidence="2" key="1">
    <citation type="submission" date="2022-07" db="EMBL/GenBank/DDBJ databases">
        <authorList>
            <person name="Trinca V."/>
            <person name="Uliana J.V.C."/>
            <person name="Torres T.T."/>
            <person name="Ward R.J."/>
            <person name="Monesi N."/>
        </authorList>
    </citation>
    <scope>NUCLEOTIDE SEQUENCE</scope>
    <source>
        <strain evidence="2">HSMRA1968</strain>
        <tissue evidence="2">Whole embryos</tissue>
    </source>
</reference>
<dbReference type="PANTHER" id="PTHR23161">
    <property type="entry name" value="PROTEIN CIP2A"/>
    <property type="match status" value="1"/>
</dbReference>